<protein>
    <submittedName>
        <fullName evidence="2">Uncharacterized protein</fullName>
    </submittedName>
</protein>
<evidence type="ECO:0000313" key="3">
    <source>
        <dbReference type="Proteomes" id="UP001632038"/>
    </source>
</evidence>
<sequence length="252" mass="26882">MTTVAATGGSREARRRRIVERGADRLALITGQIQSLPPDPIQPPSTACPPVPADDIAQHENIASNPDQESVPHNILDEKKEPLPKLIEKNKIFSLGVSENPRISEEHIAQNPAQVHQIEYTHRDLFTPGQISAAITASENIRMGCSVAAAILVILSFAGFPILGGGIIRSVLISNPLYMLLLTNISVVVGRLVLGRQGAGRTSNVAKFSGNGLVDQMGKALELGLLLQKISGAMFIDFGVYAIVLVCGLSLV</sequence>
<comment type="caution">
    <text evidence="2">The sequence shown here is derived from an EMBL/GenBank/DDBJ whole genome shotgun (WGS) entry which is preliminary data.</text>
</comment>
<feature type="transmembrane region" description="Helical" evidence="1">
    <location>
        <begin position="232"/>
        <end position="251"/>
    </location>
</feature>
<dbReference type="AlphaFoldDB" id="A0ABD3DWG8"/>
<feature type="transmembrane region" description="Helical" evidence="1">
    <location>
        <begin position="177"/>
        <end position="194"/>
    </location>
</feature>
<dbReference type="Proteomes" id="UP001632038">
    <property type="component" value="Unassembled WGS sequence"/>
</dbReference>
<proteinExistence type="predicted"/>
<dbReference type="PANTHER" id="PTHR35469">
    <property type="entry name" value="TRANSMEMBRANE PROTEIN"/>
    <property type="match status" value="1"/>
</dbReference>
<dbReference type="PANTHER" id="PTHR35469:SF4">
    <property type="entry name" value="TRANSMEMBRANE PROTEIN"/>
    <property type="match status" value="1"/>
</dbReference>
<dbReference type="EMBL" id="JAVIJP010000013">
    <property type="protein sequence ID" value="KAL3645902.1"/>
    <property type="molecule type" value="Genomic_DNA"/>
</dbReference>
<gene>
    <name evidence="2" type="ORF">CASFOL_011082</name>
</gene>
<reference evidence="3" key="1">
    <citation type="journal article" date="2024" name="IScience">
        <title>Strigolactones Initiate the Formation of Haustorium-like Structures in Castilleja.</title>
        <authorList>
            <person name="Buerger M."/>
            <person name="Peterson D."/>
            <person name="Chory J."/>
        </authorList>
    </citation>
    <scope>NUCLEOTIDE SEQUENCE [LARGE SCALE GENOMIC DNA]</scope>
</reference>
<keyword evidence="3" id="KW-1185">Reference proteome</keyword>
<accession>A0ABD3DWG8</accession>
<feature type="transmembrane region" description="Helical" evidence="1">
    <location>
        <begin position="147"/>
        <end position="171"/>
    </location>
</feature>
<keyword evidence="1" id="KW-0472">Membrane</keyword>
<evidence type="ECO:0000313" key="2">
    <source>
        <dbReference type="EMBL" id="KAL3645902.1"/>
    </source>
</evidence>
<keyword evidence="1" id="KW-1133">Transmembrane helix</keyword>
<keyword evidence="1" id="KW-0812">Transmembrane</keyword>
<organism evidence="2 3">
    <name type="scientific">Castilleja foliolosa</name>
    <dbReference type="NCBI Taxonomy" id="1961234"/>
    <lineage>
        <taxon>Eukaryota</taxon>
        <taxon>Viridiplantae</taxon>
        <taxon>Streptophyta</taxon>
        <taxon>Embryophyta</taxon>
        <taxon>Tracheophyta</taxon>
        <taxon>Spermatophyta</taxon>
        <taxon>Magnoliopsida</taxon>
        <taxon>eudicotyledons</taxon>
        <taxon>Gunneridae</taxon>
        <taxon>Pentapetalae</taxon>
        <taxon>asterids</taxon>
        <taxon>lamiids</taxon>
        <taxon>Lamiales</taxon>
        <taxon>Orobanchaceae</taxon>
        <taxon>Pedicularideae</taxon>
        <taxon>Castillejinae</taxon>
        <taxon>Castilleja</taxon>
    </lineage>
</organism>
<evidence type="ECO:0000256" key="1">
    <source>
        <dbReference type="SAM" id="Phobius"/>
    </source>
</evidence>
<name>A0ABD3DWG8_9LAMI</name>